<sequence length="775" mass="80768">MACPKCGGMVLVKPPETPQPASASDTGETRSDLSGSIRPLPPASANFPINTPINTSAFDDVDALLGNVPARSMVPVPTARTPAAGPPAKAAARPAPPMGTQPTVIRSPDAKQNPDSQAKTISQNDIPVANPPTTTVRNQSPVAIKPSEHNQQKAAAATAAAVLATASAPAVAAAPIKPAQPTLPINATPAGYDPTVLPQDEPVATATGTGTLAGSPWQYWAIVSASGALGVILAIGVVAMTLSWFSSNAAQPIANLPTNPALTNPSTANPGSTNTIPEQPPTAATPVAPAPSNPPVAPETPNPAANVPPTAPVETAPVTPAPLPNITPVPVPVPKPPEIDPLGLTAPQPPEKPLAPGDDPLSKFDNILGGGNENPLPSPAAPEVKPVLPPLEVEPEPAAPTDNLPKPEPLHVDAAARLSDPLPAIEIAGTPLADFLQVMQDLSTVPITLRPDGLSMVKLIPYSPETPITWKGEGTTIGDALRDALQPMGLEARLEAGQLVIDVASPQLTTMRLAVKDLTGSDENRAAELSSLFTSLIAPDSWSEDEGQPTLITGKDEFQVRQHRLVLAECVLLAEKLRVARGGRPASKFDPKLFELTTRTERAQAALATPITLNYSQPTSLLRVADRLGKAAKVRILIDWQSLASAGWNPLGEVTLTVEKQPLATVLDDLTRRMQLAWRVVDGRTLQIVSLQSLAAQSELEVYPVRDLLSEKTGGDDLVARLRTALGNQHFREAGGHGELRFDATGNCLLASLSQPQQRQLAAQLAQLRGAAPAK</sequence>
<dbReference type="Proteomes" id="UP000315017">
    <property type="component" value="Chromosome"/>
</dbReference>
<dbReference type="AlphaFoldDB" id="A0A517YBG8"/>
<dbReference type="EMBL" id="CP036274">
    <property type="protein sequence ID" value="QDU27561.1"/>
    <property type="molecule type" value="Genomic_DNA"/>
</dbReference>
<organism evidence="2 3">
    <name type="scientific">Anatilimnocola aggregata</name>
    <dbReference type="NCBI Taxonomy" id="2528021"/>
    <lineage>
        <taxon>Bacteria</taxon>
        <taxon>Pseudomonadati</taxon>
        <taxon>Planctomycetota</taxon>
        <taxon>Planctomycetia</taxon>
        <taxon>Pirellulales</taxon>
        <taxon>Pirellulaceae</taxon>
        <taxon>Anatilimnocola</taxon>
    </lineage>
</organism>
<feature type="compositionally biased region" description="Low complexity" evidence="1">
    <location>
        <begin position="77"/>
        <end position="93"/>
    </location>
</feature>
<evidence type="ECO:0000256" key="1">
    <source>
        <dbReference type="SAM" id="MobiDB-lite"/>
    </source>
</evidence>
<keyword evidence="3" id="KW-1185">Reference proteome</keyword>
<feature type="region of interest" description="Disordered" evidence="1">
    <location>
        <begin position="77"/>
        <end position="133"/>
    </location>
</feature>
<name>A0A517YBG8_9BACT</name>
<evidence type="ECO:0000313" key="2">
    <source>
        <dbReference type="EMBL" id="QDU27561.1"/>
    </source>
</evidence>
<accession>A0A517YBG8</accession>
<feature type="region of interest" description="Disordered" evidence="1">
    <location>
        <begin position="1"/>
        <end position="48"/>
    </location>
</feature>
<evidence type="ECO:0000313" key="3">
    <source>
        <dbReference type="Proteomes" id="UP000315017"/>
    </source>
</evidence>
<dbReference type="KEGG" id="aagg:ETAA8_26490"/>
<proteinExistence type="predicted"/>
<reference evidence="2 3" key="1">
    <citation type="submission" date="2019-02" db="EMBL/GenBank/DDBJ databases">
        <title>Deep-cultivation of Planctomycetes and their phenomic and genomic characterization uncovers novel biology.</title>
        <authorList>
            <person name="Wiegand S."/>
            <person name="Jogler M."/>
            <person name="Boedeker C."/>
            <person name="Pinto D."/>
            <person name="Vollmers J."/>
            <person name="Rivas-Marin E."/>
            <person name="Kohn T."/>
            <person name="Peeters S.H."/>
            <person name="Heuer A."/>
            <person name="Rast P."/>
            <person name="Oberbeckmann S."/>
            <person name="Bunk B."/>
            <person name="Jeske O."/>
            <person name="Meyerdierks A."/>
            <person name="Storesund J.E."/>
            <person name="Kallscheuer N."/>
            <person name="Luecker S."/>
            <person name="Lage O.M."/>
            <person name="Pohl T."/>
            <person name="Merkel B.J."/>
            <person name="Hornburger P."/>
            <person name="Mueller R.-W."/>
            <person name="Bruemmer F."/>
            <person name="Labrenz M."/>
            <person name="Spormann A.M."/>
            <person name="Op den Camp H."/>
            <person name="Overmann J."/>
            <person name="Amann R."/>
            <person name="Jetten M.S.M."/>
            <person name="Mascher T."/>
            <person name="Medema M.H."/>
            <person name="Devos D.P."/>
            <person name="Kaster A.-K."/>
            <person name="Ovreas L."/>
            <person name="Rohde M."/>
            <person name="Galperin M.Y."/>
            <person name="Jogler C."/>
        </authorList>
    </citation>
    <scope>NUCLEOTIDE SEQUENCE [LARGE SCALE GENOMIC DNA]</scope>
    <source>
        <strain evidence="2 3">ETA_A8</strain>
    </source>
</reference>
<feature type="compositionally biased region" description="Pro residues" evidence="1">
    <location>
        <begin position="288"/>
        <end position="301"/>
    </location>
</feature>
<feature type="compositionally biased region" description="Polar residues" evidence="1">
    <location>
        <begin position="260"/>
        <end position="276"/>
    </location>
</feature>
<gene>
    <name evidence="2" type="ORF">ETAA8_26490</name>
</gene>
<feature type="compositionally biased region" description="Low complexity" evidence="1">
    <location>
        <begin position="302"/>
        <end position="317"/>
    </location>
</feature>
<feature type="compositionally biased region" description="Polar residues" evidence="1">
    <location>
        <begin position="113"/>
        <end position="133"/>
    </location>
</feature>
<protein>
    <submittedName>
        <fullName evidence="2">Uncharacterized protein</fullName>
    </submittedName>
</protein>
<feature type="region of interest" description="Disordered" evidence="1">
    <location>
        <begin position="260"/>
        <end position="317"/>
    </location>
</feature>
<feature type="region of interest" description="Disordered" evidence="1">
    <location>
        <begin position="334"/>
        <end position="358"/>
    </location>
</feature>